<proteinExistence type="predicted"/>
<name>A0A0A9DPT5_ARUDO</name>
<accession>A0A0A9DPT5</accession>
<dbReference type="EMBL" id="GBRH01210255">
    <property type="protein sequence ID" value="JAD87640.1"/>
    <property type="molecule type" value="Transcribed_RNA"/>
</dbReference>
<reference evidence="1" key="2">
    <citation type="journal article" date="2015" name="Data Brief">
        <title>Shoot transcriptome of the giant reed, Arundo donax.</title>
        <authorList>
            <person name="Barrero R.A."/>
            <person name="Guerrero F.D."/>
            <person name="Moolhuijzen P."/>
            <person name="Goolsby J.A."/>
            <person name="Tidwell J."/>
            <person name="Bellgard S.E."/>
            <person name="Bellgard M.I."/>
        </authorList>
    </citation>
    <scope>NUCLEOTIDE SEQUENCE</scope>
    <source>
        <tissue evidence="1">Shoot tissue taken approximately 20 cm above the soil surface</tissue>
    </source>
</reference>
<sequence length="107" mass="10731">MATCSASCADLYLSHGLAQGGQEELLHGVGSLVAVAATSTHGGARPAAAMACADTGGRRGAAVARGSKGEVALHTHQVTAQVAASSEQIERAGSSWTAMAVVEEERR</sequence>
<protein>
    <submittedName>
        <fullName evidence="1">Uncharacterized protein</fullName>
    </submittedName>
</protein>
<evidence type="ECO:0000313" key="1">
    <source>
        <dbReference type="EMBL" id="JAD87640.1"/>
    </source>
</evidence>
<reference evidence="1" key="1">
    <citation type="submission" date="2014-09" db="EMBL/GenBank/DDBJ databases">
        <authorList>
            <person name="Magalhaes I.L.F."/>
            <person name="Oliveira U."/>
            <person name="Santos F.R."/>
            <person name="Vidigal T.H.D.A."/>
            <person name="Brescovit A.D."/>
            <person name="Santos A.J."/>
        </authorList>
    </citation>
    <scope>NUCLEOTIDE SEQUENCE</scope>
    <source>
        <tissue evidence="1">Shoot tissue taken approximately 20 cm above the soil surface</tissue>
    </source>
</reference>
<organism evidence="1">
    <name type="scientific">Arundo donax</name>
    <name type="common">Giant reed</name>
    <name type="synonym">Donax arundinaceus</name>
    <dbReference type="NCBI Taxonomy" id="35708"/>
    <lineage>
        <taxon>Eukaryota</taxon>
        <taxon>Viridiplantae</taxon>
        <taxon>Streptophyta</taxon>
        <taxon>Embryophyta</taxon>
        <taxon>Tracheophyta</taxon>
        <taxon>Spermatophyta</taxon>
        <taxon>Magnoliopsida</taxon>
        <taxon>Liliopsida</taxon>
        <taxon>Poales</taxon>
        <taxon>Poaceae</taxon>
        <taxon>PACMAD clade</taxon>
        <taxon>Arundinoideae</taxon>
        <taxon>Arundineae</taxon>
        <taxon>Arundo</taxon>
    </lineage>
</organism>
<dbReference type="AlphaFoldDB" id="A0A0A9DPT5"/>